<dbReference type="PANTHER" id="PTHR43547:SF2">
    <property type="entry name" value="HYBRID SIGNAL TRANSDUCTION HISTIDINE KINASE C"/>
    <property type="match status" value="1"/>
</dbReference>
<dbReference type="InterPro" id="IPR005467">
    <property type="entry name" value="His_kinase_dom"/>
</dbReference>
<keyword evidence="9" id="KW-0418">Kinase</keyword>
<dbReference type="FunFam" id="2.60.40.10:FF:000791">
    <property type="entry name" value="Two-component system sensor histidine kinase/response regulator"/>
    <property type="match status" value="1"/>
</dbReference>
<feature type="domain" description="Response regulatory" evidence="16">
    <location>
        <begin position="1135"/>
        <end position="1248"/>
    </location>
</feature>
<dbReference type="InterPro" id="IPR003661">
    <property type="entry name" value="HisK_dim/P_dom"/>
</dbReference>
<dbReference type="Gene3D" id="2.130.10.10">
    <property type="entry name" value="YVTN repeat-like/Quinoprotein amine dehydrogenase"/>
    <property type="match status" value="2"/>
</dbReference>
<keyword evidence="8" id="KW-0547">Nucleotide-binding</keyword>
<evidence type="ECO:0000256" key="7">
    <source>
        <dbReference type="ARBA" id="ARBA00022692"/>
    </source>
</evidence>
<dbReference type="EC" id="2.7.13.3" evidence="3"/>
<evidence type="ECO:0000256" key="2">
    <source>
        <dbReference type="ARBA" id="ARBA00004651"/>
    </source>
</evidence>
<feature type="domain" description="Response regulatory" evidence="16">
    <location>
        <begin position="1277"/>
        <end position="1391"/>
    </location>
</feature>
<dbReference type="SUPFAM" id="SSF55874">
    <property type="entry name" value="ATPase domain of HSP90 chaperone/DNA topoisomerase II/histidine kinase"/>
    <property type="match status" value="1"/>
</dbReference>
<keyword evidence="4" id="KW-1003">Cell membrane</keyword>
<evidence type="ECO:0000256" key="6">
    <source>
        <dbReference type="ARBA" id="ARBA00022679"/>
    </source>
</evidence>
<dbReference type="InterPro" id="IPR004358">
    <property type="entry name" value="Sig_transdc_His_kin-like_C"/>
</dbReference>
<dbReference type="Gene3D" id="1.10.287.130">
    <property type="match status" value="1"/>
</dbReference>
<dbReference type="Pfam" id="PF00072">
    <property type="entry name" value="Response_reg"/>
    <property type="match status" value="2"/>
</dbReference>
<dbReference type="InterPro" id="IPR036097">
    <property type="entry name" value="HisK_dim/P_sf"/>
</dbReference>
<evidence type="ECO:0000256" key="4">
    <source>
        <dbReference type="ARBA" id="ARBA00022475"/>
    </source>
</evidence>
<dbReference type="PANTHER" id="PTHR43547">
    <property type="entry name" value="TWO-COMPONENT HISTIDINE KINASE"/>
    <property type="match status" value="1"/>
</dbReference>
<dbReference type="EMBL" id="WPIN01000003">
    <property type="protein sequence ID" value="MVM30004.1"/>
    <property type="molecule type" value="Genomic_DNA"/>
</dbReference>
<dbReference type="Gene3D" id="3.40.50.2300">
    <property type="match status" value="2"/>
</dbReference>
<dbReference type="GO" id="GO:0000155">
    <property type="term" value="F:phosphorelay sensor kinase activity"/>
    <property type="evidence" value="ECO:0007669"/>
    <property type="project" value="InterPro"/>
</dbReference>
<proteinExistence type="predicted"/>
<keyword evidence="11" id="KW-1133">Transmembrane helix</keyword>
<keyword evidence="10" id="KW-0067">ATP-binding</keyword>
<dbReference type="SUPFAM" id="SSF63829">
    <property type="entry name" value="Calcium-dependent phosphotriesterase"/>
    <property type="match status" value="1"/>
</dbReference>
<protein>
    <recommendedName>
        <fullName evidence="3">histidine kinase</fullName>
        <ecNumber evidence="3">2.7.13.3</ecNumber>
    </recommendedName>
</protein>
<evidence type="ECO:0000256" key="10">
    <source>
        <dbReference type="ARBA" id="ARBA00022840"/>
    </source>
</evidence>
<evidence type="ECO:0000256" key="14">
    <source>
        <dbReference type="SAM" id="Coils"/>
    </source>
</evidence>
<dbReference type="InterPro" id="IPR036890">
    <property type="entry name" value="HATPase_C_sf"/>
</dbReference>
<evidence type="ECO:0000256" key="11">
    <source>
        <dbReference type="ARBA" id="ARBA00022989"/>
    </source>
</evidence>
<evidence type="ECO:0000313" key="17">
    <source>
        <dbReference type="EMBL" id="MVM30004.1"/>
    </source>
</evidence>
<dbReference type="Pfam" id="PF07494">
    <property type="entry name" value="Reg_prop"/>
    <property type="match status" value="9"/>
</dbReference>
<feature type="coiled-coil region" evidence="14">
    <location>
        <begin position="849"/>
        <end position="886"/>
    </location>
</feature>
<dbReference type="InterPro" id="IPR003594">
    <property type="entry name" value="HATPase_dom"/>
</dbReference>
<evidence type="ECO:0000256" key="13">
    <source>
        <dbReference type="PROSITE-ProRule" id="PRU00169"/>
    </source>
</evidence>
<feature type="domain" description="Histidine kinase" evidence="15">
    <location>
        <begin position="893"/>
        <end position="1115"/>
    </location>
</feature>
<reference evidence="17 18" key="1">
    <citation type="submission" date="2019-12" db="EMBL/GenBank/DDBJ databases">
        <title>Spirosoma sp. HMF4905 genome sequencing and assembly.</title>
        <authorList>
            <person name="Kang H."/>
            <person name="Cha I."/>
            <person name="Kim H."/>
            <person name="Joh K."/>
        </authorList>
    </citation>
    <scope>NUCLEOTIDE SEQUENCE [LARGE SCALE GENOMIC DNA]</scope>
    <source>
        <strain evidence="17 18">HMF4905</strain>
    </source>
</reference>
<dbReference type="Gene3D" id="2.60.40.10">
    <property type="entry name" value="Immunoglobulins"/>
    <property type="match status" value="1"/>
</dbReference>
<dbReference type="CDD" id="cd16922">
    <property type="entry name" value="HATPase_EvgS-ArcB-TorS-like"/>
    <property type="match status" value="1"/>
</dbReference>
<evidence type="ECO:0000256" key="8">
    <source>
        <dbReference type="ARBA" id="ARBA00022741"/>
    </source>
</evidence>
<dbReference type="SUPFAM" id="SSF50998">
    <property type="entry name" value="Quinoprotein alcohol dehydrogenase-like"/>
    <property type="match status" value="1"/>
</dbReference>
<dbReference type="FunFam" id="1.10.287.130:FF:000003">
    <property type="entry name" value="Histidine kinase"/>
    <property type="match status" value="1"/>
</dbReference>
<name>A0A7K1S865_9BACT</name>
<evidence type="ECO:0000256" key="3">
    <source>
        <dbReference type="ARBA" id="ARBA00012438"/>
    </source>
</evidence>
<dbReference type="RefSeq" id="WP_157584264.1">
    <property type="nucleotide sequence ID" value="NZ_WPIN01000003.1"/>
</dbReference>
<keyword evidence="6" id="KW-0808">Transferase</keyword>
<dbReference type="Gene3D" id="3.30.565.10">
    <property type="entry name" value="Histidine kinase-like ATPase, C-terminal domain"/>
    <property type="match status" value="1"/>
</dbReference>
<dbReference type="CDD" id="cd17546">
    <property type="entry name" value="REC_hyHK_CKI1_RcsC-like"/>
    <property type="match status" value="1"/>
</dbReference>
<keyword evidence="14" id="KW-0175">Coiled coil</keyword>
<feature type="modified residue" description="4-aspartylphosphate" evidence="13">
    <location>
        <position position="1325"/>
    </location>
</feature>
<evidence type="ECO:0000313" key="18">
    <source>
        <dbReference type="Proteomes" id="UP000436006"/>
    </source>
</evidence>
<comment type="caution">
    <text evidence="17">The sequence shown here is derived from an EMBL/GenBank/DDBJ whole genome shotgun (WGS) entry which is preliminary data.</text>
</comment>
<feature type="modified residue" description="4-aspartylphosphate" evidence="13">
    <location>
        <position position="1185"/>
    </location>
</feature>
<dbReference type="Pfam" id="PF07495">
    <property type="entry name" value="Y_Y_Y"/>
    <property type="match status" value="1"/>
</dbReference>
<organism evidence="17 18">
    <name type="scientific">Spirosoma arboris</name>
    <dbReference type="NCBI Taxonomy" id="2682092"/>
    <lineage>
        <taxon>Bacteria</taxon>
        <taxon>Pseudomonadati</taxon>
        <taxon>Bacteroidota</taxon>
        <taxon>Cytophagia</taxon>
        <taxon>Cytophagales</taxon>
        <taxon>Cytophagaceae</taxon>
        <taxon>Spirosoma</taxon>
    </lineage>
</organism>
<dbReference type="InterPro" id="IPR013783">
    <property type="entry name" value="Ig-like_fold"/>
</dbReference>
<keyword evidence="18" id="KW-1185">Reference proteome</keyword>
<dbReference type="SMART" id="SM00387">
    <property type="entry name" value="HATPase_c"/>
    <property type="match status" value="1"/>
</dbReference>
<dbReference type="GO" id="GO:0005886">
    <property type="term" value="C:plasma membrane"/>
    <property type="evidence" value="ECO:0007669"/>
    <property type="project" value="UniProtKB-SubCell"/>
</dbReference>
<dbReference type="SUPFAM" id="SSF47384">
    <property type="entry name" value="Homodimeric domain of signal transducing histidine kinase"/>
    <property type="match status" value="1"/>
</dbReference>
<dbReference type="GO" id="GO:0005524">
    <property type="term" value="F:ATP binding"/>
    <property type="evidence" value="ECO:0007669"/>
    <property type="project" value="UniProtKB-KW"/>
</dbReference>
<dbReference type="CDD" id="cd00156">
    <property type="entry name" value="REC"/>
    <property type="match status" value="1"/>
</dbReference>
<evidence type="ECO:0000256" key="9">
    <source>
        <dbReference type="ARBA" id="ARBA00022777"/>
    </source>
</evidence>
<dbReference type="InterPro" id="IPR011006">
    <property type="entry name" value="CheY-like_superfamily"/>
</dbReference>
<dbReference type="Pfam" id="PF02518">
    <property type="entry name" value="HATPase_c"/>
    <property type="match status" value="1"/>
</dbReference>
<evidence type="ECO:0000256" key="12">
    <source>
        <dbReference type="ARBA" id="ARBA00023136"/>
    </source>
</evidence>
<dbReference type="InterPro" id="IPR011110">
    <property type="entry name" value="Reg_prop"/>
</dbReference>
<dbReference type="SMART" id="SM00448">
    <property type="entry name" value="REC"/>
    <property type="match status" value="2"/>
</dbReference>
<evidence type="ECO:0000256" key="1">
    <source>
        <dbReference type="ARBA" id="ARBA00000085"/>
    </source>
</evidence>
<evidence type="ECO:0000259" key="15">
    <source>
        <dbReference type="PROSITE" id="PS50109"/>
    </source>
</evidence>
<dbReference type="FunFam" id="3.30.565.10:FF:000010">
    <property type="entry name" value="Sensor histidine kinase RcsC"/>
    <property type="match status" value="1"/>
</dbReference>
<keyword evidence="7" id="KW-0812">Transmembrane</keyword>
<dbReference type="PROSITE" id="PS50110">
    <property type="entry name" value="RESPONSE_REGULATORY"/>
    <property type="match status" value="2"/>
</dbReference>
<keyword evidence="12" id="KW-0472">Membrane</keyword>
<dbReference type="InterPro" id="IPR011047">
    <property type="entry name" value="Quinoprotein_ADH-like_sf"/>
</dbReference>
<dbReference type="PROSITE" id="PS50109">
    <property type="entry name" value="HIS_KIN"/>
    <property type="match status" value="1"/>
</dbReference>
<dbReference type="InterPro" id="IPR011123">
    <property type="entry name" value="Y_Y_Y"/>
</dbReference>
<evidence type="ECO:0000259" key="16">
    <source>
        <dbReference type="PROSITE" id="PS50110"/>
    </source>
</evidence>
<dbReference type="SUPFAM" id="SSF52172">
    <property type="entry name" value="CheY-like"/>
    <property type="match status" value="2"/>
</dbReference>
<comment type="subcellular location">
    <subcellularLocation>
        <location evidence="2">Cell membrane</location>
        <topology evidence="2">Multi-pass membrane protein</topology>
    </subcellularLocation>
</comment>
<dbReference type="InterPro" id="IPR015943">
    <property type="entry name" value="WD40/YVTN_repeat-like_dom_sf"/>
</dbReference>
<dbReference type="SMART" id="SM00388">
    <property type="entry name" value="HisKA"/>
    <property type="match status" value="1"/>
</dbReference>
<keyword evidence="5 13" id="KW-0597">Phosphoprotein</keyword>
<dbReference type="PRINTS" id="PR00344">
    <property type="entry name" value="BCTRLSENSOR"/>
</dbReference>
<sequence length="1402" mass="156519">MPVRFIYLLLIGLLIGQVAKAQRQNVRFSHLTTNQGLSQNNVTCILQDRRGFMWLGTQDGLNKYDGYSYTLYRNDPQIASSLGHSYIHTLFEDKQGRLWVGTDAGGLSLFDPNTESFTNYQHKPGSTNSLAHNKVMAIAQDAKGYLWIGTAGGGLDRFNPEQQTFTHFSHQPGDTTSLSHNIVSSICIDRAGTLWVGTTEGGLNRLNQATSTFRHYEHNPADPNSLSHNKVNICFEDAKGRLWIGTEGGGLNRFNSTLGTFTHYQRSLAKPYQLTHNDVVTLAEDNEQNLWIGTRNGGINVLHTNGTFSYYTHQEADNQGLNNGSIYALYRDRQGTMWVGTYAGGVNKLDGAPQNFNLYQRTGININNLSNNNILAIREDRQGDLWLGTDGGGANVLKKGKSTFSSYMHSDLKNTSIGSNYVLTIYEDATGQIWTGNFKGGLSAFNRATGTFIAVGDFNDLSISTILQARNGTMWLGTFEEGLIQYDQKTGATIRYRPSSTQVGKLNYPTITTLWEDHDGNIWIGTEGGGVNVFHPAKNTFTQYVHDTKNPKSLSNNLVNVLFESATGELWIGTNGGLNRFDAHSQTFTVYRQQDGLPNEVIQGILEDHQGTLWLSTNKGLTAFHPKTHAIRNFDPSDGLQGSSFNRMACYKSPRGQLFFGGLSGLNSFYPDSLRFNKFIPPVYITDFQIFNKSVRVQDEQSPLKKAISETRDITLSYEQSVLSFGFAALNYTVSSKNQYDYKLEGFDKDWINAGTKRTANYTNLDPGDYVFRVKASNNDGVWNETGTFINLHIIPPFWQTGWFKSLVALILLSCLYTIYRLRVSSIKKQQLSLQKQVLERTQEVTQQKQEILDQAMHLQALNEQLAQQSAQEQQARLEAETANKAKSVFLATMSHEIRTPMNGVIGMTSLLEDTILSDEQREYTNTIRSCGESLLGVINDILDFSKIESGHLELEQQDIDLRDCIEEVLDMFAGKAAQIGLDLIYQIDYQVPTQIVSDRLRLRQILINLVGNAIKFTQQGEIVVSVHLLKHLPDQAVELAFEVRDTGIGIAANKIDRLFKAFSQVDSSHTRQYGGTGLGLIISQRLIELMGGSIHVESELGKGTSFHFTLLSRVSQEIRQHYVYAHTADNAGKSVLLVDDNQTNRTILKAQLEQWQLKPTLASSGQQALELLDQRVLFDLIITDRQMPQMDGLELASILKARHPNVPIILLSSMGDESRKTHADLFAAILTKPIHQQQLAQLIQQALKSNHTISLPAVERPESAYSLTFAQQYPLRILIAEDSPINVKVLMRVLTKLGYSPAVANNGQEALAILPQGFDVILMDVQMPEMDGLTATRLIRQQAIPQPWIIALTANAMQEDREICLAAGMNEYITKPPILALLKQSLQEASHFSSQQKMVIE</sequence>
<gene>
    <name evidence="17" type="ORF">GO755_08170</name>
</gene>
<comment type="catalytic activity">
    <reaction evidence="1">
        <text>ATP + protein L-histidine = ADP + protein N-phospho-L-histidine.</text>
        <dbReference type="EC" id="2.7.13.3"/>
    </reaction>
</comment>
<dbReference type="CDD" id="cd00082">
    <property type="entry name" value="HisKA"/>
    <property type="match status" value="1"/>
</dbReference>
<dbReference type="Pfam" id="PF00512">
    <property type="entry name" value="HisKA"/>
    <property type="match status" value="1"/>
</dbReference>
<accession>A0A7K1S865</accession>
<dbReference type="Proteomes" id="UP000436006">
    <property type="component" value="Unassembled WGS sequence"/>
</dbReference>
<dbReference type="InterPro" id="IPR001789">
    <property type="entry name" value="Sig_transdc_resp-reg_receiver"/>
</dbReference>
<evidence type="ECO:0000256" key="5">
    <source>
        <dbReference type="ARBA" id="ARBA00022553"/>
    </source>
</evidence>